<dbReference type="KEGG" id="blen:NCTC4824_00319"/>
<keyword evidence="6" id="KW-0046">Antibiotic resistance</keyword>
<evidence type="ECO:0000313" key="8">
    <source>
        <dbReference type="Proteomes" id="UP000249134"/>
    </source>
</evidence>
<evidence type="ECO:0000256" key="5">
    <source>
        <dbReference type="ARBA" id="ARBA00023136"/>
    </source>
</evidence>
<keyword evidence="5 6" id="KW-0472">Membrane</keyword>
<comment type="function">
    <text evidence="6">Catalyzes the transfer of a lysyl group from L-lysyl-tRNA(Lys) to membrane-bound phosphatidylglycerol (PG), which produces lysylphosphatidylglycerol (LPG), a major component of the bacterial membrane with a positive net charge. LPG synthesis contributes to bacterial virulence as it is involved in the resistance mechanism against cationic antimicrobial peptides (CAMP) produces by the host's immune system (defensins, cathelicidins) and by the competing microorganisms.</text>
</comment>
<dbReference type="Proteomes" id="UP000249134">
    <property type="component" value="Chromosome 1"/>
</dbReference>
<feature type="transmembrane region" description="Helical" evidence="6">
    <location>
        <begin position="53"/>
        <end position="72"/>
    </location>
</feature>
<dbReference type="Pfam" id="PF03706">
    <property type="entry name" value="LPG_synthase_TM"/>
    <property type="match status" value="1"/>
</dbReference>
<evidence type="ECO:0000256" key="1">
    <source>
        <dbReference type="ARBA" id="ARBA00004651"/>
    </source>
</evidence>
<organism evidence="7 8">
    <name type="scientific">Lederbergia lenta</name>
    <name type="common">Bacillus lentus</name>
    <dbReference type="NCBI Taxonomy" id="1467"/>
    <lineage>
        <taxon>Bacteria</taxon>
        <taxon>Bacillati</taxon>
        <taxon>Bacillota</taxon>
        <taxon>Bacilli</taxon>
        <taxon>Bacillales</taxon>
        <taxon>Bacillaceae</taxon>
        <taxon>Lederbergia</taxon>
    </lineage>
</organism>
<keyword evidence="7" id="KW-0012">Acyltransferase</keyword>
<feature type="transmembrane region" description="Helical" evidence="6">
    <location>
        <begin position="12"/>
        <end position="33"/>
    </location>
</feature>
<comment type="similarity">
    <text evidence="6">Belongs to the LPG synthase family.</text>
</comment>
<dbReference type="STRING" id="1348624.GCA_001591545_03824"/>
<comment type="subcellular location">
    <subcellularLocation>
        <location evidence="1 6">Cell membrane</location>
        <topology evidence="1 6">Multi-pass membrane protein</topology>
    </subcellularLocation>
</comment>
<evidence type="ECO:0000256" key="4">
    <source>
        <dbReference type="ARBA" id="ARBA00022989"/>
    </source>
</evidence>
<comment type="catalytic activity">
    <reaction evidence="6">
        <text>L-lysyl-tRNA(Lys) + a 1,2-diacyl-sn-glycero-3-phospho-(1'-sn-glycerol) = a 1,2-diacyl-sn-glycero-3-phospho-1'-(3'-O-L-lysyl)-sn-glycerol + tRNA(Lys)</text>
        <dbReference type="Rhea" id="RHEA:10668"/>
        <dbReference type="Rhea" id="RHEA-COMP:9696"/>
        <dbReference type="Rhea" id="RHEA-COMP:9697"/>
        <dbReference type="ChEBI" id="CHEBI:64716"/>
        <dbReference type="ChEBI" id="CHEBI:75792"/>
        <dbReference type="ChEBI" id="CHEBI:78442"/>
        <dbReference type="ChEBI" id="CHEBI:78529"/>
        <dbReference type="EC" id="2.3.2.3"/>
    </reaction>
</comment>
<keyword evidence="3 6" id="KW-0812">Transmembrane</keyword>
<feature type="transmembrane region" description="Helical" evidence="6">
    <location>
        <begin position="162"/>
        <end position="184"/>
    </location>
</feature>
<dbReference type="AlphaFoldDB" id="A0A2X4VN10"/>
<dbReference type="EMBL" id="LS483476">
    <property type="protein sequence ID" value="SQI51569.1"/>
    <property type="molecule type" value="Genomic_DNA"/>
</dbReference>
<dbReference type="PANTHER" id="PTHR39087:SF2">
    <property type="entry name" value="UPF0104 MEMBRANE PROTEIN MJ1595"/>
    <property type="match status" value="1"/>
</dbReference>
<keyword evidence="8" id="KW-1185">Reference proteome</keyword>
<evidence type="ECO:0000256" key="6">
    <source>
        <dbReference type="RuleBase" id="RU363042"/>
    </source>
</evidence>
<evidence type="ECO:0000256" key="3">
    <source>
        <dbReference type="ARBA" id="ARBA00022692"/>
    </source>
</evidence>
<keyword evidence="6 7" id="KW-0808">Transferase</keyword>
<feature type="transmembrane region" description="Helical" evidence="6">
    <location>
        <begin position="92"/>
        <end position="110"/>
    </location>
</feature>
<dbReference type="GO" id="GO:0046677">
    <property type="term" value="P:response to antibiotic"/>
    <property type="evidence" value="ECO:0007669"/>
    <property type="project" value="UniProtKB-KW"/>
</dbReference>
<feature type="transmembrane region" description="Helical" evidence="6">
    <location>
        <begin position="130"/>
        <end position="150"/>
    </location>
</feature>
<keyword evidence="6" id="KW-0443">Lipid metabolism</keyword>
<evidence type="ECO:0000313" key="7">
    <source>
        <dbReference type="EMBL" id="SQI51569.1"/>
    </source>
</evidence>
<feature type="transmembrane region" description="Helical" evidence="6">
    <location>
        <begin position="196"/>
        <end position="224"/>
    </location>
</feature>
<accession>A0A2X4VN10</accession>
<evidence type="ECO:0000256" key="2">
    <source>
        <dbReference type="ARBA" id="ARBA00022475"/>
    </source>
</evidence>
<dbReference type="GO" id="GO:0050071">
    <property type="term" value="F:phosphatidylglycerol lysyltransferase activity"/>
    <property type="evidence" value="ECO:0007669"/>
    <property type="project" value="UniProtKB-EC"/>
</dbReference>
<dbReference type="EC" id="2.3.2.3" evidence="6"/>
<sequence length="320" mass="36488">MLRFDRERFFQIIQIILPLLLLILAGVEIQKAISGMNKELLRDVVSQIPNWQIVLIFIISICAITPMFLYDAMLVKLLGIKVRAMRLVKQSFIVNTFSNLVGFGGIAGLILRNYFYAKHDLNKRVLLKNIASVTIFSLTGISLLASVFLLSYRNFSLFDEIGWLFFAVLAVSLFLPSFILFYLVQHQRRTNSSISLAVFVKLVLASLLEWTALFCAIWFFTFVLNIPIGVTDLLPVFIIATCAGIASMIPGGIGSFDLVFIWGTQNLGIIDEKVLALLIFYRISYFVFPFLLSVVLFHKEIIRKTNTLIKKFIEYVFRKN</sequence>
<feature type="transmembrane region" description="Helical" evidence="6">
    <location>
        <begin position="236"/>
        <end position="262"/>
    </location>
</feature>
<keyword evidence="4 6" id="KW-1133">Transmembrane helix</keyword>
<gene>
    <name evidence="6 7" type="primary">mprF</name>
    <name evidence="7" type="ORF">NCTC4824_00319</name>
</gene>
<dbReference type="RefSeq" id="WP_066146029.1">
    <property type="nucleotide sequence ID" value="NZ_CBCSGM010000002.1"/>
</dbReference>
<keyword evidence="2" id="KW-1003">Cell membrane</keyword>
<proteinExistence type="inferred from homology"/>
<dbReference type="PANTHER" id="PTHR39087">
    <property type="entry name" value="UPF0104 MEMBRANE PROTEIN MJ1595"/>
    <property type="match status" value="1"/>
</dbReference>
<feature type="transmembrane region" description="Helical" evidence="6">
    <location>
        <begin position="274"/>
        <end position="297"/>
    </location>
</feature>
<reference evidence="7 8" key="1">
    <citation type="submission" date="2018-06" db="EMBL/GenBank/DDBJ databases">
        <authorList>
            <consortium name="Pathogen Informatics"/>
            <person name="Doyle S."/>
        </authorList>
    </citation>
    <scope>NUCLEOTIDE SEQUENCE [LARGE SCALE GENOMIC DNA]</scope>
    <source>
        <strain evidence="7 8">NCTC4824</strain>
    </source>
</reference>
<name>A0A2X4VN10_LEDLE</name>
<dbReference type="GO" id="GO:0005886">
    <property type="term" value="C:plasma membrane"/>
    <property type="evidence" value="ECO:0007669"/>
    <property type="project" value="UniProtKB-SubCell"/>
</dbReference>
<protein>
    <recommendedName>
        <fullName evidence="6">Phosphatidylglycerol lysyltransferase</fullName>
        <ecNumber evidence="6">2.3.2.3</ecNumber>
    </recommendedName>
    <alternativeName>
        <fullName evidence="6">Lysylphosphatidylglycerol synthase</fullName>
    </alternativeName>
</protein>
<dbReference type="InterPro" id="IPR022791">
    <property type="entry name" value="L-PG_synthase/AglD"/>
</dbReference>
<dbReference type="GO" id="GO:0006629">
    <property type="term" value="P:lipid metabolic process"/>
    <property type="evidence" value="ECO:0007669"/>
    <property type="project" value="UniProtKB-KW"/>
</dbReference>